<accession>A0A286DBZ4</accession>
<dbReference type="Pfam" id="PF03886">
    <property type="entry name" value="ABC_trans_aux"/>
    <property type="match status" value="1"/>
</dbReference>
<evidence type="ECO:0000256" key="1">
    <source>
        <dbReference type="SAM" id="SignalP"/>
    </source>
</evidence>
<evidence type="ECO:0000259" key="2">
    <source>
        <dbReference type="Pfam" id="PF03886"/>
    </source>
</evidence>
<proteinExistence type="predicted"/>
<name>A0A286DBZ4_9GAMM</name>
<feature type="chain" id="PRO_5012538341" evidence="1">
    <location>
        <begin position="17"/>
        <end position="213"/>
    </location>
</feature>
<evidence type="ECO:0000313" key="3">
    <source>
        <dbReference type="EMBL" id="SOD56181.1"/>
    </source>
</evidence>
<dbReference type="AlphaFoldDB" id="A0A286DBZ4"/>
<dbReference type="RefSeq" id="WP_097123019.1">
    <property type="nucleotide sequence ID" value="NZ_OCND01000009.1"/>
</dbReference>
<organism evidence="3 4">
    <name type="scientific">Pseudoxanthomonas wuyuanensis</name>
    <dbReference type="NCBI Taxonomy" id="1073196"/>
    <lineage>
        <taxon>Bacteria</taxon>
        <taxon>Pseudomonadati</taxon>
        <taxon>Pseudomonadota</taxon>
        <taxon>Gammaproteobacteria</taxon>
        <taxon>Lysobacterales</taxon>
        <taxon>Lysobacteraceae</taxon>
        <taxon>Pseudoxanthomonas</taxon>
    </lineage>
</organism>
<reference evidence="3 4" key="1">
    <citation type="submission" date="2017-09" db="EMBL/GenBank/DDBJ databases">
        <authorList>
            <person name="Ehlers B."/>
            <person name="Leendertz F.H."/>
        </authorList>
    </citation>
    <scope>NUCLEOTIDE SEQUENCE [LARGE SCALE GENOMIC DNA]</scope>
    <source>
        <strain evidence="3 4">CGMCC 1.10978</strain>
    </source>
</reference>
<dbReference type="PANTHER" id="PTHR36698">
    <property type="entry name" value="BLL5892 PROTEIN"/>
    <property type="match status" value="1"/>
</dbReference>
<dbReference type="SUPFAM" id="SSF159594">
    <property type="entry name" value="XCC0632-like"/>
    <property type="match status" value="1"/>
</dbReference>
<dbReference type="InterPro" id="IPR005586">
    <property type="entry name" value="ABC_trans_aux"/>
</dbReference>
<dbReference type="PROSITE" id="PS51257">
    <property type="entry name" value="PROKAR_LIPOPROTEIN"/>
    <property type="match status" value="1"/>
</dbReference>
<feature type="signal peptide" evidence="1">
    <location>
        <begin position="1"/>
        <end position="16"/>
    </location>
</feature>
<sequence length="213" mass="23037">MNALKCLLLLSLLTLAGCSILGSGQRDPVTIYSPEIRVEADPAWPSVDWSLVIAKPSAARLVDSPRINVRPVPGEMQVYRGVTWAQPATDIVQDAVLRTLEDSGRIRAVADADAGIRADYKLVMDIRRFESDYAGQNIPSAVVEVSAKLVHNRDQRVVVARTFLQRQTASGTGTAQVVNAFEDALSNLSREIAGWVLSNGQSQAVPAAVPPRH</sequence>
<gene>
    <name evidence="3" type="ORF">SAMN06296416_1093</name>
</gene>
<feature type="domain" description="ABC-type transport auxiliary lipoprotein component" evidence="2">
    <location>
        <begin position="34"/>
        <end position="193"/>
    </location>
</feature>
<dbReference type="OrthoDB" id="5795476at2"/>
<keyword evidence="1" id="KW-0732">Signal</keyword>
<dbReference type="Proteomes" id="UP000219374">
    <property type="component" value="Unassembled WGS sequence"/>
</dbReference>
<evidence type="ECO:0000313" key="4">
    <source>
        <dbReference type="Proteomes" id="UP000219374"/>
    </source>
</evidence>
<dbReference type="Gene3D" id="3.40.50.10610">
    <property type="entry name" value="ABC-type transport auxiliary lipoprotein component"/>
    <property type="match status" value="1"/>
</dbReference>
<keyword evidence="4" id="KW-1185">Reference proteome</keyword>
<dbReference type="PANTHER" id="PTHR36698:SF3">
    <property type="entry name" value="ABC-TYPE TRANSPORT AUXILIARY LIPOPROTEIN COMPONENT DOMAIN-CONTAINING PROTEIN"/>
    <property type="match status" value="1"/>
</dbReference>
<dbReference type="EMBL" id="OCND01000009">
    <property type="protein sequence ID" value="SOD56181.1"/>
    <property type="molecule type" value="Genomic_DNA"/>
</dbReference>
<protein>
    <submittedName>
        <fullName evidence="3">Cholesterol transport system auxiliary component</fullName>
    </submittedName>
</protein>